<evidence type="ECO:0000313" key="2">
    <source>
        <dbReference type="EMBL" id="KRX45322.1"/>
    </source>
</evidence>
<proteinExistence type="predicted"/>
<evidence type="ECO:0000313" key="3">
    <source>
        <dbReference type="Proteomes" id="UP000055048"/>
    </source>
</evidence>
<reference evidence="2 3" key="1">
    <citation type="submission" date="2015-01" db="EMBL/GenBank/DDBJ databases">
        <title>Evolution of Trichinella species and genotypes.</title>
        <authorList>
            <person name="Korhonen P.K."/>
            <person name="Edoardo P."/>
            <person name="Giuseppe L.R."/>
            <person name="Gasser R.B."/>
        </authorList>
    </citation>
    <scope>NUCLEOTIDE SEQUENCE [LARGE SCALE GENOMIC DNA]</scope>
    <source>
        <strain evidence="2">ISS417</strain>
    </source>
</reference>
<feature type="region of interest" description="Disordered" evidence="1">
    <location>
        <begin position="234"/>
        <end position="253"/>
    </location>
</feature>
<dbReference type="Proteomes" id="UP000055048">
    <property type="component" value="Unassembled WGS sequence"/>
</dbReference>
<protein>
    <submittedName>
        <fullName evidence="2">Uncharacterized protein</fullName>
    </submittedName>
</protein>
<evidence type="ECO:0000256" key="1">
    <source>
        <dbReference type="SAM" id="MobiDB-lite"/>
    </source>
</evidence>
<accession>A0A0V0U210</accession>
<gene>
    <name evidence="2" type="ORF">T05_905</name>
</gene>
<name>A0A0V0U210_9BILA</name>
<sequence length="277" mass="30769">MLRNFESGENVTFRFQTTTTCQFGIVNDGASDNSADSGQQCGKNKPALCVHSRGWSPKRRWRSGREAPTLDAEDLTSFAVAKRLAGVNFHCSRLGKLVSHVGNCFLLGLLFVWEISSDPGRLKVRRLTKLNGKHGKGFHGDLTRIEHTVRSGEAIIRSSFRIHSHPYVRTYARSFVQSFIHSFHSFDNAKKQTRQEREFTEAGGARARACARNAGRAKNADASTALAVFAGDRSDTNRIDQSPTSEQARNTDERRRYLLAAVKMPCSSSPATAICKF</sequence>
<feature type="compositionally biased region" description="Polar residues" evidence="1">
    <location>
        <begin position="239"/>
        <end position="248"/>
    </location>
</feature>
<dbReference type="EMBL" id="JYDJ01000078">
    <property type="protein sequence ID" value="KRX45322.1"/>
    <property type="molecule type" value="Genomic_DNA"/>
</dbReference>
<dbReference type="AlphaFoldDB" id="A0A0V0U210"/>
<organism evidence="2 3">
    <name type="scientific">Trichinella murrelli</name>
    <dbReference type="NCBI Taxonomy" id="144512"/>
    <lineage>
        <taxon>Eukaryota</taxon>
        <taxon>Metazoa</taxon>
        <taxon>Ecdysozoa</taxon>
        <taxon>Nematoda</taxon>
        <taxon>Enoplea</taxon>
        <taxon>Dorylaimia</taxon>
        <taxon>Trichinellida</taxon>
        <taxon>Trichinellidae</taxon>
        <taxon>Trichinella</taxon>
    </lineage>
</organism>
<keyword evidence="3" id="KW-1185">Reference proteome</keyword>
<comment type="caution">
    <text evidence="2">The sequence shown here is derived from an EMBL/GenBank/DDBJ whole genome shotgun (WGS) entry which is preliminary data.</text>
</comment>